<evidence type="ECO:0000256" key="1">
    <source>
        <dbReference type="SAM" id="MobiDB-lite"/>
    </source>
</evidence>
<evidence type="ECO:0000259" key="2">
    <source>
        <dbReference type="PROSITE" id="PS50076"/>
    </source>
</evidence>
<dbReference type="PRINTS" id="PR00625">
    <property type="entry name" value="JDOMAIN"/>
</dbReference>
<keyword evidence="4" id="KW-1185">Reference proteome</keyword>
<protein>
    <submittedName>
        <fullName evidence="3">DUF5797 family protein</fullName>
    </submittedName>
</protein>
<dbReference type="AlphaFoldDB" id="A0ABD5USA1"/>
<accession>A0ABD5USA1</accession>
<comment type="caution">
    <text evidence="3">The sequence shown here is derived from an EMBL/GenBank/DDBJ whole genome shotgun (WGS) entry which is preliminary data.</text>
</comment>
<dbReference type="InterPro" id="IPR036869">
    <property type="entry name" value="J_dom_sf"/>
</dbReference>
<feature type="region of interest" description="Disordered" evidence="1">
    <location>
        <begin position="258"/>
        <end position="293"/>
    </location>
</feature>
<gene>
    <name evidence="3" type="ORF">ACFQE9_01860</name>
</gene>
<dbReference type="Pfam" id="PF00226">
    <property type="entry name" value="DnaJ"/>
    <property type="match status" value="1"/>
</dbReference>
<dbReference type="RefSeq" id="WP_379739480.1">
    <property type="nucleotide sequence ID" value="NZ_JBHSVN010000002.1"/>
</dbReference>
<dbReference type="SMART" id="SM00271">
    <property type="entry name" value="DnaJ"/>
    <property type="match status" value="1"/>
</dbReference>
<sequence>MANPYDVLGVHPDADEEVVKAVYQALVKKHHPDQGGDQEEFQRIKEAYDQIEDSTGTKQQRQDRDAAFEGFADSILGLSTPVTSETIRGRLSDDLSIHQGPVQVSLLGFFRTDITDLVWEHKRDSANTSNRFLALFHIENTSEYVQKWQGSAETKYVGTDGYNYESMQNSFLATEQYSPLPAQYSVDFVDMEPGTQTLGVVAPEEIPIGVDVDRVIYSQNVFEGDQTDGWVQHKYRFVFDITPETRKQMRALVASPFEPAGEIDAKPKDTPNADVSADEESLSPDGDLSDTDRRRLQDILRLEPTSNKELASEWNLESGKQVYQYLSTTLDEYYYRDDEKRIRATESASEILS</sequence>
<organism evidence="3 4">
    <name type="scientific">Halopenitus salinus</name>
    <dbReference type="NCBI Taxonomy" id="1198295"/>
    <lineage>
        <taxon>Archaea</taxon>
        <taxon>Methanobacteriati</taxon>
        <taxon>Methanobacteriota</taxon>
        <taxon>Stenosarchaea group</taxon>
        <taxon>Halobacteria</taxon>
        <taxon>Halobacteriales</taxon>
        <taxon>Haloferacaceae</taxon>
        <taxon>Halopenitus</taxon>
    </lineage>
</organism>
<dbReference type="PANTHER" id="PTHR24074">
    <property type="entry name" value="CO-CHAPERONE PROTEIN DJLA"/>
    <property type="match status" value="1"/>
</dbReference>
<dbReference type="SUPFAM" id="SSF46565">
    <property type="entry name" value="Chaperone J-domain"/>
    <property type="match status" value="1"/>
</dbReference>
<dbReference type="CDD" id="cd06257">
    <property type="entry name" value="DnaJ"/>
    <property type="match status" value="1"/>
</dbReference>
<reference evidence="3 4" key="1">
    <citation type="journal article" date="2019" name="Int. J. Syst. Evol. Microbiol.">
        <title>The Global Catalogue of Microorganisms (GCM) 10K type strain sequencing project: providing services to taxonomists for standard genome sequencing and annotation.</title>
        <authorList>
            <consortium name="The Broad Institute Genomics Platform"/>
            <consortium name="The Broad Institute Genome Sequencing Center for Infectious Disease"/>
            <person name="Wu L."/>
            <person name="Ma J."/>
        </authorList>
    </citation>
    <scope>NUCLEOTIDE SEQUENCE [LARGE SCALE GENOMIC DNA]</scope>
    <source>
        <strain evidence="3 4">SKJ47</strain>
    </source>
</reference>
<evidence type="ECO:0000313" key="3">
    <source>
        <dbReference type="EMBL" id="MFC6891375.1"/>
    </source>
</evidence>
<dbReference type="EMBL" id="JBHSXL010000002">
    <property type="protein sequence ID" value="MFC6891375.1"/>
    <property type="molecule type" value="Genomic_DNA"/>
</dbReference>
<dbReference type="Pfam" id="PF19110">
    <property type="entry name" value="DUF5797"/>
    <property type="match status" value="1"/>
</dbReference>
<feature type="domain" description="J" evidence="2">
    <location>
        <begin position="3"/>
        <end position="66"/>
    </location>
</feature>
<dbReference type="InterPro" id="IPR050817">
    <property type="entry name" value="DjlA_DnaK_co-chaperone"/>
</dbReference>
<proteinExistence type="predicted"/>
<evidence type="ECO:0000313" key="4">
    <source>
        <dbReference type="Proteomes" id="UP001596296"/>
    </source>
</evidence>
<dbReference type="InterPro" id="IPR043815">
    <property type="entry name" value="DUF5797"/>
</dbReference>
<dbReference type="InterPro" id="IPR001623">
    <property type="entry name" value="DnaJ_domain"/>
</dbReference>
<name>A0ABD5USA1_9EURY</name>
<dbReference type="Gene3D" id="1.10.287.110">
    <property type="entry name" value="DnaJ domain"/>
    <property type="match status" value="1"/>
</dbReference>
<dbReference type="PROSITE" id="PS50076">
    <property type="entry name" value="DNAJ_2"/>
    <property type="match status" value="1"/>
</dbReference>
<dbReference type="Proteomes" id="UP001596296">
    <property type="component" value="Unassembled WGS sequence"/>
</dbReference>